<dbReference type="RefSeq" id="WP_158239834.1">
    <property type="nucleotide sequence ID" value="NZ_PJNE01000001.1"/>
</dbReference>
<dbReference type="AlphaFoldDB" id="A0A2N3YK16"/>
<dbReference type="Gene3D" id="1.10.30.50">
    <property type="match status" value="1"/>
</dbReference>
<dbReference type="CDD" id="cd00085">
    <property type="entry name" value="HNHc"/>
    <property type="match status" value="1"/>
</dbReference>
<protein>
    <recommendedName>
        <fullName evidence="1">HNH nuclease domain-containing protein</fullName>
    </recommendedName>
</protein>
<proteinExistence type="predicted"/>
<evidence type="ECO:0000259" key="1">
    <source>
        <dbReference type="SMART" id="SM00507"/>
    </source>
</evidence>
<evidence type="ECO:0000313" key="3">
    <source>
        <dbReference type="Proteomes" id="UP000233781"/>
    </source>
</evidence>
<feature type="domain" description="HNH nuclease" evidence="1">
    <location>
        <begin position="363"/>
        <end position="414"/>
    </location>
</feature>
<dbReference type="Proteomes" id="UP000233781">
    <property type="component" value="Unassembled WGS sequence"/>
</dbReference>
<dbReference type="InterPro" id="IPR003615">
    <property type="entry name" value="HNH_nuc"/>
</dbReference>
<comment type="caution">
    <text evidence="2">The sequence shown here is derived from an EMBL/GenBank/DDBJ whole genome shotgun (WGS) entry which is preliminary data.</text>
</comment>
<reference evidence="2 3" key="1">
    <citation type="submission" date="2017-12" db="EMBL/GenBank/DDBJ databases">
        <title>Sequencing the genomes of 1000 Actinobacteria strains.</title>
        <authorList>
            <person name="Klenk H.-P."/>
        </authorList>
    </citation>
    <scope>NUCLEOTIDE SEQUENCE [LARGE SCALE GENOMIC DNA]</scope>
    <source>
        <strain evidence="2 3">DSM 12806</strain>
    </source>
</reference>
<organism evidence="2 3">
    <name type="scientific">Phycicoccus duodecadis</name>
    <dbReference type="NCBI Taxonomy" id="173053"/>
    <lineage>
        <taxon>Bacteria</taxon>
        <taxon>Bacillati</taxon>
        <taxon>Actinomycetota</taxon>
        <taxon>Actinomycetes</taxon>
        <taxon>Micrococcales</taxon>
        <taxon>Intrasporangiaceae</taxon>
        <taxon>Phycicoccus</taxon>
    </lineage>
</organism>
<gene>
    <name evidence="2" type="ORF">ATL31_2028</name>
</gene>
<accession>A0A2N3YK16</accession>
<sequence>MTSTTTAAGSGAAVVTAAEQAVQALVASVSRGPGTRSRDEWLALVGTCQTLSNSLAAAQDAALVQVARREQVWADDGTLGEQAHAPGRVALDAADLAAPVLGCSHAQAERHLLAAVRLAAGAEPAEVDDRGPVQATGLDGLHTAMADGRLDAYRAGVVAFELETAPAGVAEAVVAALEPHLVAADAAALRRRTRRILARVSPDLLRQRAVRARAATGLRRWASEPGVDTWMGTFPSEQSAAAWAAVDRLAHDYVRDGRCTTVEQARGQALTDLVCANATVDVRVVLAVPSGTPVVAEPPAGGTADDLVLVQGARPSEPMLVARGWLASHVDPAAAPVACHPTTGARLDATGDLTGGAYRPGRALAAFVRARDGRCRFPGCAVAARFCDLDHVRPWPSGPTAARNLLTLCRRHHRIKQSPGWSVRLAPDGTARWTDPTGRIRTTEPLDALETLVLGADRPAAPAPRPAPTSRPEWSALETALEHRLEQHELARAVARRCVVTPELERRMAAHRRRSRAPATDPPPF</sequence>
<dbReference type="EMBL" id="PJNE01000001">
    <property type="protein sequence ID" value="PKW27190.1"/>
    <property type="molecule type" value="Genomic_DNA"/>
</dbReference>
<name>A0A2N3YK16_9MICO</name>
<dbReference type="SMART" id="SM00507">
    <property type="entry name" value="HNHc"/>
    <property type="match status" value="1"/>
</dbReference>
<keyword evidence="3" id="KW-1185">Reference proteome</keyword>
<dbReference type="OrthoDB" id="3541361at2"/>
<evidence type="ECO:0000313" key="2">
    <source>
        <dbReference type="EMBL" id="PKW27190.1"/>
    </source>
</evidence>